<dbReference type="Proteomes" id="UP000651057">
    <property type="component" value="Unassembled WGS sequence"/>
</dbReference>
<evidence type="ECO:0000313" key="1">
    <source>
        <dbReference type="EMBL" id="MBL0683459.1"/>
    </source>
</evidence>
<proteinExistence type="predicted"/>
<dbReference type="RefSeq" id="WP_201918485.1">
    <property type="nucleotide sequence ID" value="NZ_BAABAX010000005.1"/>
</dbReference>
<dbReference type="AlphaFoldDB" id="A0A936ZPQ0"/>
<sequence length="121" mass="13883">MNIIFVYNAKSGLLNKSFDIAHKIFSPDTYSCDLCGLTHGNFSEKKTWKSFRENSTIEMEFMYKDEFQKKYPDLNGLEFPVILQKDMKAISVIIDSIELASLQSTKALITILNEKILSMKS</sequence>
<keyword evidence="2" id="KW-1185">Reference proteome</keyword>
<name>A0A936ZPQ0_9FLAO</name>
<comment type="caution">
    <text evidence="1">The sequence shown here is derived from an EMBL/GenBank/DDBJ whole genome shotgun (WGS) entry which is preliminary data.</text>
</comment>
<organism evidence="1 2">
    <name type="scientific">Aquimarina mytili</name>
    <dbReference type="NCBI Taxonomy" id="874423"/>
    <lineage>
        <taxon>Bacteria</taxon>
        <taxon>Pseudomonadati</taxon>
        <taxon>Bacteroidota</taxon>
        <taxon>Flavobacteriia</taxon>
        <taxon>Flavobacteriales</taxon>
        <taxon>Flavobacteriaceae</taxon>
        <taxon>Aquimarina</taxon>
    </lineage>
</organism>
<accession>A0A936ZPQ0</accession>
<dbReference type="EMBL" id="JAERQJ010000003">
    <property type="protein sequence ID" value="MBL0683459.1"/>
    <property type="molecule type" value="Genomic_DNA"/>
</dbReference>
<protein>
    <submittedName>
        <fullName evidence="1">GTPase</fullName>
    </submittedName>
</protein>
<reference evidence="1" key="1">
    <citation type="submission" date="2021-01" db="EMBL/GenBank/DDBJ databases">
        <authorList>
            <person name="Zhong Y.L."/>
        </authorList>
    </citation>
    <scope>NUCLEOTIDE SEQUENCE</scope>
    <source>
        <strain evidence="1">KCTC 23302</strain>
    </source>
</reference>
<evidence type="ECO:0000313" key="2">
    <source>
        <dbReference type="Proteomes" id="UP000651057"/>
    </source>
</evidence>
<gene>
    <name evidence="1" type="ORF">JJQ60_08025</name>
</gene>